<sequence length="221" mass="24513">MTFGLEETKPESSIVRIHGQIGIGGLKFGSKVWPTGPGAHAAENLGRVLRQSLAALKAQKVGIFYLHAPDRTSSFEETAKAYNPIARSVIPELLPYLKNLDISFYAYKGLLSGRYKFDDDVIEGGRYDPKVWIELLVGVQILNKAAKANNLTLIEATLRWMKHHSGLEARDGIVIGVSSLKHLEENLVDLEKGPLPQAMIDVFNQAWDHVMPASRHYLRAA</sequence>
<dbReference type="OrthoDB" id="2310150at2759"/>
<dbReference type="InterPro" id="IPR050523">
    <property type="entry name" value="AKR_Detox_Biosynth"/>
</dbReference>
<evidence type="ECO:0000256" key="1">
    <source>
        <dbReference type="ARBA" id="ARBA00023002"/>
    </source>
</evidence>
<comment type="caution">
    <text evidence="3">The sequence shown here is derived from an EMBL/GenBank/DDBJ whole genome shotgun (WGS) entry which is preliminary data.</text>
</comment>
<dbReference type="Proteomes" id="UP000749646">
    <property type="component" value="Unassembled WGS sequence"/>
</dbReference>
<dbReference type="SUPFAM" id="SSF51430">
    <property type="entry name" value="NAD(P)-linked oxidoreductase"/>
    <property type="match status" value="1"/>
</dbReference>
<name>A0A9P6MK72_9FUNG</name>
<keyword evidence="4" id="KW-1185">Reference proteome</keyword>
<reference evidence="3" key="1">
    <citation type="journal article" date="2020" name="Fungal Divers.">
        <title>Resolving the Mortierellaceae phylogeny through synthesis of multi-gene phylogenetics and phylogenomics.</title>
        <authorList>
            <person name="Vandepol N."/>
            <person name="Liber J."/>
            <person name="Desiro A."/>
            <person name="Na H."/>
            <person name="Kennedy M."/>
            <person name="Barry K."/>
            <person name="Grigoriev I.V."/>
            <person name="Miller A.N."/>
            <person name="O'Donnell K."/>
            <person name="Stajich J.E."/>
            <person name="Bonito G."/>
        </authorList>
    </citation>
    <scope>NUCLEOTIDE SEQUENCE</scope>
    <source>
        <strain evidence="3">MES-2147</strain>
    </source>
</reference>
<keyword evidence="1" id="KW-0560">Oxidoreductase</keyword>
<protein>
    <submittedName>
        <fullName evidence="3">Aflatoxin B1 aldehyde reductase member 2</fullName>
    </submittedName>
</protein>
<feature type="domain" description="NADP-dependent oxidoreductase" evidence="2">
    <location>
        <begin position="82"/>
        <end position="206"/>
    </location>
</feature>
<organism evidence="3 4">
    <name type="scientific">Modicella reniformis</name>
    <dbReference type="NCBI Taxonomy" id="1440133"/>
    <lineage>
        <taxon>Eukaryota</taxon>
        <taxon>Fungi</taxon>
        <taxon>Fungi incertae sedis</taxon>
        <taxon>Mucoromycota</taxon>
        <taxon>Mortierellomycotina</taxon>
        <taxon>Mortierellomycetes</taxon>
        <taxon>Mortierellales</taxon>
        <taxon>Mortierellaceae</taxon>
        <taxon>Modicella</taxon>
    </lineage>
</organism>
<dbReference type="InterPro" id="IPR036812">
    <property type="entry name" value="NAD(P)_OxRdtase_dom_sf"/>
</dbReference>
<proteinExistence type="predicted"/>
<evidence type="ECO:0000313" key="4">
    <source>
        <dbReference type="Proteomes" id="UP000749646"/>
    </source>
</evidence>
<dbReference type="PANTHER" id="PTHR43364">
    <property type="entry name" value="NADH-SPECIFIC METHYLGLYOXAL REDUCTASE-RELATED"/>
    <property type="match status" value="1"/>
</dbReference>
<evidence type="ECO:0000259" key="2">
    <source>
        <dbReference type="Pfam" id="PF00248"/>
    </source>
</evidence>
<dbReference type="EMBL" id="JAAAHW010000240">
    <property type="protein sequence ID" value="KAG0004750.1"/>
    <property type="molecule type" value="Genomic_DNA"/>
</dbReference>
<dbReference type="GO" id="GO:0016491">
    <property type="term" value="F:oxidoreductase activity"/>
    <property type="evidence" value="ECO:0007669"/>
    <property type="project" value="UniProtKB-KW"/>
</dbReference>
<accession>A0A9P6MK72</accession>
<dbReference type="PANTHER" id="PTHR43364:SF4">
    <property type="entry name" value="NAD(P)-LINKED OXIDOREDUCTASE SUPERFAMILY PROTEIN"/>
    <property type="match status" value="1"/>
</dbReference>
<evidence type="ECO:0000313" key="3">
    <source>
        <dbReference type="EMBL" id="KAG0004750.1"/>
    </source>
</evidence>
<dbReference type="InterPro" id="IPR023210">
    <property type="entry name" value="NADP_OxRdtase_dom"/>
</dbReference>
<gene>
    <name evidence="3" type="primary">AKR7A2_2</name>
    <name evidence="3" type="ORF">BGZ65_012782</name>
</gene>
<dbReference type="Pfam" id="PF00248">
    <property type="entry name" value="Aldo_ket_red"/>
    <property type="match status" value="1"/>
</dbReference>
<dbReference type="AlphaFoldDB" id="A0A9P6MK72"/>
<dbReference type="Gene3D" id="3.20.20.100">
    <property type="entry name" value="NADP-dependent oxidoreductase domain"/>
    <property type="match status" value="2"/>
</dbReference>